<dbReference type="GO" id="GO:0050334">
    <property type="term" value="F:thiaminase activity"/>
    <property type="evidence" value="ECO:0007669"/>
    <property type="project" value="InterPro"/>
</dbReference>
<gene>
    <name evidence="2" type="ORF">METZ01_LOCUS402819</name>
</gene>
<feature type="domain" description="Thiaminase-2/PQQC" evidence="1">
    <location>
        <begin position="13"/>
        <end position="216"/>
    </location>
</feature>
<dbReference type="Pfam" id="PF03070">
    <property type="entry name" value="TENA_THI-4"/>
    <property type="match status" value="1"/>
</dbReference>
<dbReference type="InterPro" id="IPR004305">
    <property type="entry name" value="Thiaminase-2/PQQC"/>
</dbReference>
<dbReference type="CDD" id="cd19367">
    <property type="entry name" value="TenA_C_ScTHI20-like"/>
    <property type="match status" value="1"/>
</dbReference>
<dbReference type="NCBIfam" id="TIGR04306">
    <property type="entry name" value="salvage_TenA"/>
    <property type="match status" value="1"/>
</dbReference>
<dbReference type="AlphaFoldDB" id="A0A382VVA4"/>
<reference evidence="2" key="1">
    <citation type="submission" date="2018-05" db="EMBL/GenBank/DDBJ databases">
        <authorList>
            <person name="Lanie J.A."/>
            <person name="Ng W.-L."/>
            <person name="Kazmierczak K.M."/>
            <person name="Andrzejewski T.M."/>
            <person name="Davidsen T.M."/>
            <person name="Wayne K.J."/>
            <person name="Tettelin H."/>
            <person name="Glass J.I."/>
            <person name="Rusch D."/>
            <person name="Podicherti R."/>
            <person name="Tsui H.-C.T."/>
            <person name="Winkler M.E."/>
        </authorList>
    </citation>
    <scope>NUCLEOTIDE SEQUENCE</scope>
</reference>
<evidence type="ECO:0000259" key="1">
    <source>
        <dbReference type="Pfam" id="PF03070"/>
    </source>
</evidence>
<evidence type="ECO:0000313" key="2">
    <source>
        <dbReference type="EMBL" id="SVD49965.1"/>
    </source>
</evidence>
<dbReference type="EMBL" id="UINC01154593">
    <property type="protein sequence ID" value="SVD49965.1"/>
    <property type="molecule type" value="Genomic_DNA"/>
</dbReference>
<dbReference type="PANTHER" id="PTHR43198:SF2">
    <property type="entry name" value="SI:CH1073-67J19.1-RELATED"/>
    <property type="match status" value="1"/>
</dbReference>
<sequence length="222" mass="25437">MYHQLIDYCGEDWRAYLNHEFIRQIADGSLAEVSFHHYLQQDFLFLKHYARAFALAIYKSHSLQDIRSTLSVLTNLIENEVSAHIAYCSSWGLSERDLENALEDVATVAYTRYVLDLGNSGDLADLYAALTPCALGYAEIGRRLISDPMTKLEGNPYRSWIELYAGENSQKVAEAQGLLLNRLVADIKPDSARWIHICETFKTTTRMEIAFWQQSLEIKYRG</sequence>
<dbReference type="GO" id="GO:0005829">
    <property type="term" value="C:cytosol"/>
    <property type="evidence" value="ECO:0007669"/>
    <property type="project" value="TreeGrafter"/>
</dbReference>
<dbReference type="SUPFAM" id="SSF48613">
    <property type="entry name" value="Heme oxygenase-like"/>
    <property type="match status" value="1"/>
</dbReference>
<dbReference type="InterPro" id="IPR050967">
    <property type="entry name" value="Thiamine_Salvage_TenA"/>
</dbReference>
<dbReference type="Gene3D" id="1.20.910.10">
    <property type="entry name" value="Heme oxygenase-like"/>
    <property type="match status" value="1"/>
</dbReference>
<dbReference type="GO" id="GO:0006772">
    <property type="term" value="P:thiamine metabolic process"/>
    <property type="evidence" value="ECO:0007669"/>
    <property type="project" value="InterPro"/>
</dbReference>
<protein>
    <recommendedName>
        <fullName evidence="1">Thiaminase-2/PQQC domain-containing protein</fullName>
    </recommendedName>
</protein>
<proteinExistence type="predicted"/>
<dbReference type="InterPro" id="IPR016084">
    <property type="entry name" value="Haem_Oase-like_multi-hlx"/>
</dbReference>
<accession>A0A382VVA4</accession>
<name>A0A382VVA4_9ZZZZ</name>
<dbReference type="PANTHER" id="PTHR43198">
    <property type="entry name" value="BIFUNCTIONAL TH2 PROTEIN"/>
    <property type="match status" value="1"/>
</dbReference>
<dbReference type="InterPro" id="IPR027574">
    <property type="entry name" value="Thiaminase_II"/>
</dbReference>
<organism evidence="2">
    <name type="scientific">marine metagenome</name>
    <dbReference type="NCBI Taxonomy" id="408172"/>
    <lineage>
        <taxon>unclassified sequences</taxon>
        <taxon>metagenomes</taxon>
        <taxon>ecological metagenomes</taxon>
    </lineage>
</organism>